<sequence>MAEQLQQSMEFSRPIYVGEWRVYDIGAETLNSLFKEDIINEPSNKIKNKKPDALIVNSESFLDST</sequence>
<comment type="caution">
    <text evidence="1">The sequence shown here is derived from an EMBL/GenBank/DDBJ whole genome shotgun (WGS) entry which is preliminary data.</text>
</comment>
<name>A0A6A8LRF8_9LACO</name>
<dbReference type="EMBL" id="WKKZ01000771">
    <property type="protein sequence ID" value="MSE06294.1"/>
    <property type="molecule type" value="Genomic_DNA"/>
</dbReference>
<dbReference type="Proteomes" id="UP000437575">
    <property type="component" value="Unassembled WGS sequence"/>
</dbReference>
<organism evidence="1 2">
    <name type="scientific">Ligilactobacillus salivarius</name>
    <dbReference type="NCBI Taxonomy" id="1624"/>
    <lineage>
        <taxon>Bacteria</taxon>
        <taxon>Bacillati</taxon>
        <taxon>Bacillota</taxon>
        <taxon>Bacilli</taxon>
        <taxon>Lactobacillales</taxon>
        <taxon>Lactobacillaceae</taxon>
        <taxon>Ligilactobacillus</taxon>
    </lineage>
</organism>
<proteinExistence type="predicted"/>
<evidence type="ECO:0000313" key="2">
    <source>
        <dbReference type="Proteomes" id="UP000437575"/>
    </source>
</evidence>
<accession>A0A6A8LRF8</accession>
<evidence type="ECO:0000313" key="1">
    <source>
        <dbReference type="EMBL" id="MSE06294.1"/>
    </source>
</evidence>
<protein>
    <submittedName>
        <fullName evidence="1">Uncharacterized protein</fullName>
    </submittedName>
</protein>
<dbReference type="AlphaFoldDB" id="A0A6A8LRF8"/>
<gene>
    <name evidence="1" type="ORF">GKC34_11055</name>
</gene>
<feature type="non-terminal residue" evidence="1">
    <location>
        <position position="65"/>
    </location>
</feature>
<reference evidence="1 2" key="1">
    <citation type="submission" date="2019-11" db="EMBL/GenBank/DDBJ databases">
        <title>Draft Genome Sequence of Plant Growth-Promoting Rhizosphere-Associated Bacteria.</title>
        <authorList>
            <person name="Vasilyev I.Y."/>
            <person name="Radchenko V."/>
            <person name="Ilnitskaya E.V."/>
        </authorList>
    </citation>
    <scope>NUCLEOTIDE SEQUENCE [LARGE SCALE GENOMIC DNA]</scope>
    <source>
        <strain evidence="1 2">VRA_1sq_f</strain>
    </source>
</reference>